<organism evidence="1 2">
    <name type="scientific">Smallanthus sonchifolius</name>
    <dbReference type="NCBI Taxonomy" id="185202"/>
    <lineage>
        <taxon>Eukaryota</taxon>
        <taxon>Viridiplantae</taxon>
        <taxon>Streptophyta</taxon>
        <taxon>Embryophyta</taxon>
        <taxon>Tracheophyta</taxon>
        <taxon>Spermatophyta</taxon>
        <taxon>Magnoliopsida</taxon>
        <taxon>eudicotyledons</taxon>
        <taxon>Gunneridae</taxon>
        <taxon>Pentapetalae</taxon>
        <taxon>asterids</taxon>
        <taxon>campanulids</taxon>
        <taxon>Asterales</taxon>
        <taxon>Asteraceae</taxon>
        <taxon>Asteroideae</taxon>
        <taxon>Heliantheae alliance</taxon>
        <taxon>Millerieae</taxon>
        <taxon>Smallanthus</taxon>
    </lineage>
</organism>
<name>A0ACB9EVZ4_9ASTR</name>
<evidence type="ECO:0000313" key="1">
    <source>
        <dbReference type="EMBL" id="KAI3762597.1"/>
    </source>
</evidence>
<keyword evidence="2" id="KW-1185">Reference proteome</keyword>
<sequence>MVEKPICDPTDESNEETKENVTSLPITVQVPDVSSHGINKDHQVDTIIGSLTDGVRTRSTAGDINRCLYSYFISQIEPKNIKMALLEPSFESVIDTCSATGELNKFT</sequence>
<comment type="caution">
    <text evidence="1">The sequence shown here is derived from an EMBL/GenBank/DDBJ whole genome shotgun (WGS) entry which is preliminary data.</text>
</comment>
<evidence type="ECO:0000313" key="2">
    <source>
        <dbReference type="Proteomes" id="UP001056120"/>
    </source>
</evidence>
<dbReference type="Proteomes" id="UP001056120">
    <property type="component" value="Linkage Group LG17"/>
</dbReference>
<gene>
    <name evidence="1" type="ORF">L1987_53034</name>
</gene>
<dbReference type="EMBL" id="CM042034">
    <property type="protein sequence ID" value="KAI3762597.1"/>
    <property type="molecule type" value="Genomic_DNA"/>
</dbReference>
<reference evidence="1 2" key="2">
    <citation type="journal article" date="2022" name="Mol. Ecol. Resour.">
        <title>The genomes of chicory, endive, great burdock and yacon provide insights into Asteraceae paleo-polyploidization history and plant inulin production.</title>
        <authorList>
            <person name="Fan W."/>
            <person name="Wang S."/>
            <person name="Wang H."/>
            <person name="Wang A."/>
            <person name="Jiang F."/>
            <person name="Liu H."/>
            <person name="Zhao H."/>
            <person name="Xu D."/>
            <person name="Zhang Y."/>
        </authorList>
    </citation>
    <scope>NUCLEOTIDE SEQUENCE [LARGE SCALE GENOMIC DNA]</scope>
    <source>
        <strain evidence="2">cv. Yunnan</strain>
        <tissue evidence="1">Leaves</tissue>
    </source>
</reference>
<proteinExistence type="predicted"/>
<accession>A0ACB9EVZ4</accession>
<protein>
    <submittedName>
        <fullName evidence="1">Uncharacterized protein</fullName>
    </submittedName>
</protein>
<reference evidence="2" key="1">
    <citation type="journal article" date="2022" name="Mol. Ecol. Resour.">
        <title>The genomes of chicory, endive, great burdock and yacon provide insights into Asteraceae palaeo-polyploidization history and plant inulin production.</title>
        <authorList>
            <person name="Fan W."/>
            <person name="Wang S."/>
            <person name="Wang H."/>
            <person name="Wang A."/>
            <person name="Jiang F."/>
            <person name="Liu H."/>
            <person name="Zhao H."/>
            <person name="Xu D."/>
            <person name="Zhang Y."/>
        </authorList>
    </citation>
    <scope>NUCLEOTIDE SEQUENCE [LARGE SCALE GENOMIC DNA]</scope>
    <source>
        <strain evidence="2">cv. Yunnan</strain>
    </source>
</reference>